<feature type="transmembrane region" description="Helical" evidence="1">
    <location>
        <begin position="78"/>
        <end position="100"/>
    </location>
</feature>
<evidence type="ECO:0000256" key="1">
    <source>
        <dbReference type="SAM" id="Phobius"/>
    </source>
</evidence>
<name>A0ABU6PXA3_9BACL</name>
<protein>
    <recommendedName>
        <fullName evidence="4">DUF2306 domain-containing protein</fullName>
    </recommendedName>
</protein>
<sequence>MQVIMLGPLMLKYSLLTMIIAVAVGYLATLIRTRSLDVVIRKAVLDDLMTVLLIGILVWKFSPLIFDFKSVIRSPVSLLFFSGGMSGTILAIWIGVLILAYKIMRHHKPWALYANTVLTWLISGYGCWSLLQAFFEDGGWGSIGTAAAAGAVVAYQFRHRGQMYSAYHANVTVMWMAIALFAVSLLGGPVDEVWLGFGGMQLFLLIVLMLSLMNKVYLEKRKPL</sequence>
<feature type="transmembrane region" description="Helical" evidence="1">
    <location>
        <begin position="169"/>
        <end position="187"/>
    </location>
</feature>
<feature type="transmembrane region" description="Helical" evidence="1">
    <location>
        <begin position="13"/>
        <end position="31"/>
    </location>
</feature>
<feature type="transmembrane region" description="Helical" evidence="1">
    <location>
        <begin position="43"/>
        <end position="66"/>
    </location>
</feature>
<organism evidence="2 3">
    <name type="scientific">Paenibacillus chibensis</name>
    <dbReference type="NCBI Taxonomy" id="59846"/>
    <lineage>
        <taxon>Bacteria</taxon>
        <taxon>Bacillati</taxon>
        <taxon>Bacillota</taxon>
        <taxon>Bacilli</taxon>
        <taxon>Bacillales</taxon>
        <taxon>Paenibacillaceae</taxon>
        <taxon>Paenibacillus</taxon>
    </lineage>
</organism>
<feature type="transmembrane region" description="Helical" evidence="1">
    <location>
        <begin position="112"/>
        <end position="134"/>
    </location>
</feature>
<dbReference type="EMBL" id="JARTLD010000049">
    <property type="protein sequence ID" value="MED5019517.1"/>
    <property type="molecule type" value="Genomic_DNA"/>
</dbReference>
<keyword evidence="1" id="KW-0472">Membrane</keyword>
<keyword evidence="1" id="KW-0812">Transmembrane</keyword>
<dbReference type="RefSeq" id="WP_328280562.1">
    <property type="nucleotide sequence ID" value="NZ_JARTLD010000049.1"/>
</dbReference>
<proteinExistence type="predicted"/>
<feature type="transmembrane region" description="Helical" evidence="1">
    <location>
        <begin position="140"/>
        <end position="157"/>
    </location>
</feature>
<keyword evidence="3" id="KW-1185">Reference proteome</keyword>
<evidence type="ECO:0008006" key="4">
    <source>
        <dbReference type="Google" id="ProtNLM"/>
    </source>
</evidence>
<reference evidence="2 3" key="1">
    <citation type="submission" date="2023-03" db="EMBL/GenBank/DDBJ databases">
        <title>Bacillus Genome Sequencing.</title>
        <authorList>
            <person name="Dunlap C."/>
        </authorList>
    </citation>
    <scope>NUCLEOTIDE SEQUENCE [LARGE SCALE GENOMIC DNA]</scope>
    <source>
        <strain evidence="2 3">NRS-52</strain>
    </source>
</reference>
<feature type="transmembrane region" description="Helical" evidence="1">
    <location>
        <begin position="193"/>
        <end position="212"/>
    </location>
</feature>
<gene>
    <name evidence="2" type="ORF">P9847_19620</name>
</gene>
<evidence type="ECO:0000313" key="3">
    <source>
        <dbReference type="Proteomes" id="UP001343257"/>
    </source>
</evidence>
<accession>A0ABU6PXA3</accession>
<keyword evidence="1" id="KW-1133">Transmembrane helix</keyword>
<comment type="caution">
    <text evidence="2">The sequence shown here is derived from an EMBL/GenBank/DDBJ whole genome shotgun (WGS) entry which is preliminary data.</text>
</comment>
<dbReference type="Proteomes" id="UP001343257">
    <property type="component" value="Unassembled WGS sequence"/>
</dbReference>
<evidence type="ECO:0000313" key="2">
    <source>
        <dbReference type="EMBL" id="MED5019517.1"/>
    </source>
</evidence>